<accession>A0A383BBM1</accession>
<sequence length="246" mass="26440">GGVDDDVTLENLSGYNWGSSNSCNSRDWMDMSYTAWGGNDASYGNSFAASNFDFDIDMSQSFWDVYNCPEEDVTEVWVDIDEEIDVDYSYGVGDLCSITEDVWVSIDGDDNDLGTSEVEAFLTIERAVEMIAPEDDDPITIFLTEGTFAPSTTGEEFAIIMVSNVNLIGEGEDVTILDAEQTNRVITMENCNNNIISDLTIIGGLPTASGNFDANSFGGGMYLSASNPTLNNVTITGNTGLSKGGG</sequence>
<protein>
    <recommendedName>
        <fullName evidence="2">DUF1565 domain-containing protein</fullName>
    </recommendedName>
</protein>
<dbReference type="AlphaFoldDB" id="A0A383BBM1"/>
<evidence type="ECO:0000313" key="1">
    <source>
        <dbReference type="EMBL" id="SVE16838.1"/>
    </source>
</evidence>
<proteinExistence type="predicted"/>
<gene>
    <name evidence="1" type="ORF">METZ01_LOCUS469692</name>
</gene>
<feature type="non-terminal residue" evidence="1">
    <location>
        <position position="246"/>
    </location>
</feature>
<reference evidence="1" key="1">
    <citation type="submission" date="2018-05" db="EMBL/GenBank/DDBJ databases">
        <authorList>
            <person name="Lanie J.A."/>
            <person name="Ng W.-L."/>
            <person name="Kazmierczak K.M."/>
            <person name="Andrzejewski T.M."/>
            <person name="Davidsen T.M."/>
            <person name="Wayne K.J."/>
            <person name="Tettelin H."/>
            <person name="Glass J.I."/>
            <person name="Rusch D."/>
            <person name="Podicherti R."/>
            <person name="Tsui H.-C.T."/>
            <person name="Winkler M.E."/>
        </authorList>
    </citation>
    <scope>NUCLEOTIDE SEQUENCE</scope>
</reference>
<organism evidence="1">
    <name type="scientific">marine metagenome</name>
    <dbReference type="NCBI Taxonomy" id="408172"/>
    <lineage>
        <taxon>unclassified sequences</taxon>
        <taxon>metagenomes</taxon>
        <taxon>ecological metagenomes</taxon>
    </lineage>
</organism>
<dbReference type="InterPro" id="IPR011050">
    <property type="entry name" value="Pectin_lyase_fold/virulence"/>
</dbReference>
<name>A0A383BBM1_9ZZZZ</name>
<dbReference type="SUPFAM" id="SSF51126">
    <property type="entry name" value="Pectin lyase-like"/>
    <property type="match status" value="1"/>
</dbReference>
<feature type="non-terminal residue" evidence="1">
    <location>
        <position position="1"/>
    </location>
</feature>
<dbReference type="Gene3D" id="2.160.20.10">
    <property type="entry name" value="Single-stranded right-handed beta-helix, Pectin lyase-like"/>
    <property type="match status" value="1"/>
</dbReference>
<dbReference type="EMBL" id="UINC01198745">
    <property type="protein sequence ID" value="SVE16838.1"/>
    <property type="molecule type" value="Genomic_DNA"/>
</dbReference>
<evidence type="ECO:0008006" key="2">
    <source>
        <dbReference type="Google" id="ProtNLM"/>
    </source>
</evidence>
<dbReference type="InterPro" id="IPR012334">
    <property type="entry name" value="Pectin_lyas_fold"/>
</dbReference>